<dbReference type="AlphaFoldDB" id="A0A496PHQ2"/>
<dbReference type="Proteomes" id="UP000273119">
    <property type="component" value="Unassembled WGS sequence"/>
</dbReference>
<dbReference type="PANTHER" id="PTHR30528:SF0">
    <property type="entry name" value="CYTOPLASMIC PROTEIN"/>
    <property type="match status" value="1"/>
</dbReference>
<evidence type="ECO:0000313" key="1">
    <source>
        <dbReference type="EMBL" id="RKW70008.1"/>
    </source>
</evidence>
<dbReference type="PANTHER" id="PTHR30528">
    <property type="entry name" value="CYTOPLASMIC PROTEIN"/>
    <property type="match status" value="1"/>
</dbReference>
<organism evidence="1 2">
    <name type="scientific">Galactobacter caseinivorans</name>
    <dbReference type="NCBI Taxonomy" id="2676123"/>
    <lineage>
        <taxon>Bacteria</taxon>
        <taxon>Bacillati</taxon>
        <taxon>Actinomycetota</taxon>
        <taxon>Actinomycetes</taxon>
        <taxon>Micrococcales</taxon>
        <taxon>Micrococcaceae</taxon>
        <taxon>Galactobacter</taxon>
    </lineage>
</organism>
<reference evidence="1 2" key="1">
    <citation type="submission" date="2018-07" db="EMBL/GenBank/DDBJ databases">
        <title>Arthrobacter sp. nov., isolated from raw cow's milk with high bacterial count.</title>
        <authorList>
            <person name="Hahne J."/>
            <person name="Isele D."/>
            <person name="Lipski A."/>
        </authorList>
    </citation>
    <scope>NUCLEOTIDE SEQUENCE [LARGE SCALE GENOMIC DNA]</scope>
    <source>
        <strain evidence="1 2">JZ R-183</strain>
    </source>
</reference>
<accession>A0A496PHQ2</accession>
<comment type="caution">
    <text evidence="1">The sequence shown here is derived from an EMBL/GenBank/DDBJ whole genome shotgun (WGS) entry which is preliminary data.</text>
</comment>
<sequence length="405" mass="45520">MELSANQARRAALAAQGFSASQRTKVRRPFDGALDALHVLQLDSVNVFARSHYLPMFSRHGGYDRERLDAHLWRSGEFTEYWAHEAALIPVADRPLFGWRMEQFRQRAELQGLTEGLAAEITYVRQRLAAEGPMSSGDLEREPRGGRGTWWDWSQTKRAVEHLFGTGEVVSAERVGFQRRYALAEQFLPEHALGTAPAHEAHVRLVEKAALRLGVGTAPDLADYHRLKRGPAQAAIDQLEQEGVLIPAAVEGWKTKAGQPERAWVHRDAHIPSRLAPDALLTPFDPLVWFRPRAERLFHFHYRIEIYTPKEKRQYGYYCLPLMVGGRMAGRIDLKADRAGAALLVQAAWQEPSAPKHTPDVAQRLLSQAAAWHGLTEVRSAGVGNLPLPARWDPQFGDHQDAVED</sequence>
<dbReference type="Pfam" id="PF06224">
    <property type="entry name" value="AlkZ-like"/>
    <property type="match status" value="1"/>
</dbReference>
<proteinExistence type="predicted"/>
<evidence type="ECO:0000313" key="2">
    <source>
        <dbReference type="Proteomes" id="UP000273119"/>
    </source>
</evidence>
<gene>
    <name evidence="1" type="ORF">DWQ67_11160</name>
</gene>
<name>A0A496PHQ2_9MICC</name>
<keyword evidence="2" id="KW-1185">Reference proteome</keyword>
<dbReference type="InterPro" id="IPR009351">
    <property type="entry name" value="AlkZ-like"/>
</dbReference>
<dbReference type="EMBL" id="QQXL01000006">
    <property type="protein sequence ID" value="RKW70008.1"/>
    <property type="molecule type" value="Genomic_DNA"/>
</dbReference>
<protein>
    <submittedName>
        <fullName evidence="1">Winged helix-turn-helix domain-containing protein</fullName>
    </submittedName>
</protein>